<dbReference type="GeneID" id="63762091"/>
<dbReference type="AlphaFoldDB" id="A0A1L9U0X3"/>
<evidence type="ECO:0000313" key="2">
    <source>
        <dbReference type="Proteomes" id="UP000184356"/>
    </source>
</evidence>
<proteinExistence type="predicted"/>
<dbReference type="Proteomes" id="UP000184356">
    <property type="component" value="Unassembled WGS sequence"/>
</dbReference>
<keyword evidence="2" id="KW-1185">Reference proteome</keyword>
<dbReference type="RefSeq" id="XP_040709108.1">
    <property type="nucleotide sequence ID" value="XM_040846018.1"/>
</dbReference>
<organism evidence="1 2">
    <name type="scientific">Aspergillus sydowii CBS 593.65</name>
    <dbReference type="NCBI Taxonomy" id="1036612"/>
    <lineage>
        <taxon>Eukaryota</taxon>
        <taxon>Fungi</taxon>
        <taxon>Dikarya</taxon>
        <taxon>Ascomycota</taxon>
        <taxon>Pezizomycotina</taxon>
        <taxon>Eurotiomycetes</taxon>
        <taxon>Eurotiomycetidae</taxon>
        <taxon>Eurotiales</taxon>
        <taxon>Aspergillaceae</taxon>
        <taxon>Aspergillus</taxon>
        <taxon>Aspergillus subgen. Nidulantes</taxon>
    </lineage>
</organism>
<dbReference type="STRING" id="1036612.A0A1L9U0X3"/>
<sequence>MSPAEYSPRKKLESLRNALVDPEMDKRLLDDNSIPRKFLADRNIILIRHDFDIHDTAAGNLASDPPILFIPRSEDVLSKFPLDPDAYDPETPDAKADLKFSDYAPPPDIKNTHHTRWSPTTRGRWLATYLIKWALSGFPRALPADVLTLSEECGICPVMVPHPFNRKDFGISRHGPNIYNCWESYIFEYMATTGPPNYETLYPHLIMVTFNSCTGHDGWITHGELTSIVTAMRNRAVQPAPEFFDPQEQMDCFEGQLNEHRSRIDP</sequence>
<dbReference type="OrthoDB" id="4436899at2759"/>
<accession>A0A1L9U0X3</accession>
<dbReference type="EMBL" id="KV878582">
    <property type="protein sequence ID" value="OJJ65302.1"/>
    <property type="molecule type" value="Genomic_DNA"/>
</dbReference>
<name>A0A1L9U0X3_9EURO</name>
<reference evidence="2" key="1">
    <citation type="journal article" date="2017" name="Genome Biol.">
        <title>Comparative genomics reveals high biological diversity and specific adaptations in the industrially and medically important fungal genus Aspergillus.</title>
        <authorList>
            <person name="de Vries R.P."/>
            <person name="Riley R."/>
            <person name="Wiebenga A."/>
            <person name="Aguilar-Osorio G."/>
            <person name="Amillis S."/>
            <person name="Uchima C.A."/>
            <person name="Anderluh G."/>
            <person name="Asadollahi M."/>
            <person name="Askin M."/>
            <person name="Barry K."/>
            <person name="Battaglia E."/>
            <person name="Bayram O."/>
            <person name="Benocci T."/>
            <person name="Braus-Stromeyer S.A."/>
            <person name="Caldana C."/>
            <person name="Canovas D."/>
            <person name="Cerqueira G.C."/>
            <person name="Chen F."/>
            <person name="Chen W."/>
            <person name="Choi C."/>
            <person name="Clum A."/>
            <person name="Dos Santos R.A."/>
            <person name="Damasio A.R."/>
            <person name="Diallinas G."/>
            <person name="Emri T."/>
            <person name="Fekete E."/>
            <person name="Flipphi M."/>
            <person name="Freyberg S."/>
            <person name="Gallo A."/>
            <person name="Gournas C."/>
            <person name="Habgood R."/>
            <person name="Hainaut M."/>
            <person name="Harispe M.L."/>
            <person name="Henrissat B."/>
            <person name="Hilden K.S."/>
            <person name="Hope R."/>
            <person name="Hossain A."/>
            <person name="Karabika E."/>
            <person name="Karaffa L."/>
            <person name="Karanyi Z."/>
            <person name="Krasevec N."/>
            <person name="Kuo A."/>
            <person name="Kusch H."/>
            <person name="LaButti K."/>
            <person name="Lagendijk E.L."/>
            <person name="Lapidus A."/>
            <person name="Levasseur A."/>
            <person name="Lindquist E."/>
            <person name="Lipzen A."/>
            <person name="Logrieco A.F."/>
            <person name="MacCabe A."/>
            <person name="Maekelae M.R."/>
            <person name="Malavazi I."/>
            <person name="Melin P."/>
            <person name="Meyer V."/>
            <person name="Mielnichuk N."/>
            <person name="Miskei M."/>
            <person name="Molnar A.P."/>
            <person name="Mule G."/>
            <person name="Ngan C.Y."/>
            <person name="Orejas M."/>
            <person name="Orosz E."/>
            <person name="Ouedraogo J.P."/>
            <person name="Overkamp K.M."/>
            <person name="Park H.-S."/>
            <person name="Perrone G."/>
            <person name="Piumi F."/>
            <person name="Punt P.J."/>
            <person name="Ram A.F."/>
            <person name="Ramon A."/>
            <person name="Rauscher S."/>
            <person name="Record E."/>
            <person name="Riano-Pachon D.M."/>
            <person name="Robert V."/>
            <person name="Roehrig J."/>
            <person name="Ruller R."/>
            <person name="Salamov A."/>
            <person name="Salih N.S."/>
            <person name="Samson R.A."/>
            <person name="Sandor E."/>
            <person name="Sanguinetti M."/>
            <person name="Schuetze T."/>
            <person name="Sepcic K."/>
            <person name="Shelest E."/>
            <person name="Sherlock G."/>
            <person name="Sophianopoulou V."/>
            <person name="Squina F.M."/>
            <person name="Sun H."/>
            <person name="Susca A."/>
            <person name="Todd R.B."/>
            <person name="Tsang A."/>
            <person name="Unkles S.E."/>
            <person name="van de Wiele N."/>
            <person name="van Rossen-Uffink D."/>
            <person name="Oliveira J.V."/>
            <person name="Vesth T.C."/>
            <person name="Visser J."/>
            <person name="Yu J.-H."/>
            <person name="Zhou M."/>
            <person name="Andersen M.R."/>
            <person name="Archer D.B."/>
            <person name="Baker S.E."/>
            <person name="Benoit I."/>
            <person name="Brakhage A.A."/>
            <person name="Braus G.H."/>
            <person name="Fischer R."/>
            <person name="Frisvad J.C."/>
            <person name="Goldman G.H."/>
            <person name="Houbraken J."/>
            <person name="Oakley B."/>
            <person name="Pocsi I."/>
            <person name="Scazzocchio C."/>
            <person name="Seiboth B."/>
            <person name="vanKuyk P.A."/>
            <person name="Wortman J."/>
            <person name="Dyer P.S."/>
            <person name="Grigoriev I.V."/>
        </authorList>
    </citation>
    <scope>NUCLEOTIDE SEQUENCE [LARGE SCALE GENOMIC DNA]</scope>
    <source>
        <strain evidence="2">CBS 593.65</strain>
    </source>
</reference>
<gene>
    <name evidence="1" type="ORF">ASPSYDRAFT_40118</name>
</gene>
<evidence type="ECO:0000313" key="1">
    <source>
        <dbReference type="EMBL" id="OJJ65302.1"/>
    </source>
</evidence>
<dbReference type="VEuPathDB" id="FungiDB:ASPSYDRAFT_40118"/>
<protein>
    <submittedName>
        <fullName evidence="1">Uncharacterized protein</fullName>
    </submittedName>
</protein>